<sequence>MPYVIATFVLLLLGLTTPAFALDLRELIRQVETQYHGSSAQARVSMEVATDNWRRTLEMESWSLGREHFLTRILEPPKEKGVATLKVRKEVWNYLPKVDRVIKIPPSMMGGSWMGSHITNDDLVKGSQVDEDYTFALLEETATSWRIECLPKPEAAVVWGKLVYEIEKARKLPLRVDYYDEALQPVREIVFDEVREIGGRVLPSRMTVRPLDKPAERTLMRYHDIRFDLAITEDFFSLRTLKAR</sequence>
<comment type="caution">
    <text evidence="2">The sequence shown here is derived from an EMBL/GenBank/DDBJ whole genome shotgun (WGS) entry which is preliminary data.</text>
</comment>
<dbReference type="OrthoDB" id="357718at2"/>
<evidence type="ECO:0000313" key="3">
    <source>
        <dbReference type="Proteomes" id="UP000317155"/>
    </source>
</evidence>
<dbReference type="EMBL" id="VJVV01000006">
    <property type="protein sequence ID" value="TRO81204.1"/>
    <property type="molecule type" value="Genomic_DNA"/>
</dbReference>
<organism evidence="2 3">
    <name type="scientific">Trichloromonas acetexigens</name>
    <dbReference type="NCBI Taxonomy" id="38815"/>
    <lineage>
        <taxon>Bacteria</taxon>
        <taxon>Pseudomonadati</taxon>
        <taxon>Thermodesulfobacteriota</taxon>
        <taxon>Desulfuromonadia</taxon>
        <taxon>Desulfuromonadales</taxon>
        <taxon>Trichloromonadaceae</taxon>
        <taxon>Trichloromonas</taxon>
    </lineage>
</organism>
<dbReference type="InterPro" id="IPR033399">
    <property type="entry name" value="TP_0789-like"/>
</dbReference>
<gene>
    <name evidence="2" type="ORF">FL622_09860</name>
</gene>
<dbReference type="RefSeq" id="WP_092057932.1">
    <property type="nucleotide sequence ID" value="NZ_FOJJ01000038.1"/>
</dbReference>
<protein>
    <submittedName>
        <fullName evidence="2">Outer membrane lipoprotein-sorting protein</fullName>
    </submittedName>
</protein>
<keyword evidence="2" id="KW-0449">Lipoprotein</keyword>
<dbReference type="Proteomes" id="UP000317155">
    <property type="component" value="Unassembled WGS sequence"/>
</dbReference>
<accession>A0A550JDC2</accession>
<name>A0A550JDC2_9BACT</name>
<dbReference type="Gene3D" id="2.50.20.10">
    <property type="entry name" value="Lipoprotein localisation LolA/LolB/LppX"/>
    <property type="match status" value="1"/>
</dbReference>
<keyword evidence="3" id="KW-1185">Reference proteome</keyword>
<feature type="domain" description="Uncharacterized protein TP-0789" evidence="1">
    <location>
        <begin position="66"/>
        <end position="242"/>
    </location>
</feature>
<reference evidence="2 3" key="1">
    <citation type="submission" date="2019-07" db="EMBL/GenBank/DDBJ databases">
        <title>Insights of Desulfuromonas acetexigens electromicrobiology.</title>
        <authorList>
            <person name="Katuri K."/>
            <person name="Sapireddy V."/>
            <person name="Shaw D.R."/>
            <person name="Saikaly P."/>
        </authorList>
    </citation>
    <scope>NUCLEOTIDE SEQUENCE [LARGE SCALE GENOMIC DNA]</scope>
    <source>
        <strain evidence="2 3">2873</strain>
    </source>
</reference>
<evidence type="ECO:0000313" key="2">
    <source>
        <dbReference type="EMBL" id="TRO81204.1"/>
    </source>
</evidence>
<dbReference type="AlphaFoldDB" id="A0A550JDC2"/>
<evidence type="ECO:0000259" key="1">
    <source>
        <dbReference type="Pfam" id="PF17131"/>
    </source>
</evidence>
<dbReference type="Pfam" id="PF17131">
    <property type="entry name" value="LolA_like"/>
    <property type="match status" value="1"/>
</dbReference>
<dbReference type="CDD" id="cd16329">
    <property type="entry name" value="LolA_like"/>
    <property type="match status" value="1"/>
</dbReference>
<proteinExistence type="predicted"/>